<reference evidence="5 8" key="1">
    <citation type="journal article" date="2018" name="J. Invertebr. Pathol.">
        <title>New genotyping method for the causative agent of crayfish plague (Aphanomyces astaci) based on whole genome data.</title>
        <authorList>
            <person name="Minardi D."/>
            <person name="Studholme D.J."/>
            <person name="van der Giezen M."/>
            <person name="Pretto T."/>
            <person name="Oidtmann B."/>
        </authorList>
    </citation>
    <scope>NUCLEOTIDE SEQUENCE [LARGE SCALE GENOMIC DNA]</scope>
    <source>
        <strain evidence="5 8">KB13</strain>
    </source>
</reference>
<gene>
    <name evidence="2" type="ORF">DYB25_007403</name>
    <name evidence="4" type="ORF">DYB26_005617</name>
    <name evidence="5" type="ORF">DYB28_002965</name>
    <name evidence="3" type="ORF">DYB31_003920</name>
</gene>
<proteinExistence type="predicted"/>
<dbReference type="EMBL" id="QUTA01003565">
    <property type="protein sequence ID" value="RHY23058.1"/>
    <property type="molecule type" value="Genomic_DNA"/>
</dbReference>
<reference evidence="6 7" key="2">
    <citation type="submission" date="2018-08" db="EMBL/GenBank/DDBJ databases">
        <title>Aphanomyces genome sequencing and annotation.</title>
        <authorList>
            <person name="Minardi D."/>
            <person name="Oidtmann B."/>
            <person name="Van Der Giezen M."/>
            <person name="Studholme D.J."/>
        </authorList>
    </citation>
    <scope>NUCLEOTIDE SEQUENCE [LARGE SCALE GENOMIC DNA]</scope>
    <source>
        <strain evidence="3 6">197901</strain>
        <strain evidence="4 9">FDL457</strain>
        <strain evidence="2 7">Yx</strain>
    </source>
</reference>
<dbReference type="VEuPathDB" id="FungiDB:H257_14319"/>
<dbReference type="Proteomes" id="UP000266239">
    <property type="component" value="Unassembled WGS sequence"/>
</dbReference>
<evidence type="ECO:0000313" key="5">
    <source>
        <dbReference type="EMBL" id="RLO08570.1"/>
    </source>
</evidence>
<dbReference type="Proteomes" id="UP000286510">
    <property type="component" value="Unassembled WGS sequence"/>
</dbReference>
<dbReference type="Proteomes" id="UP000266196">
    <property type="component" value="Unassembled WGS sequence"/>
</dbReference>
<evidence type="ECO:0000313" key="7">
    <source>
        <dbReference type="Proteomes" id="UP000266239"/>
    </source>
</evidence>
<evidence type="ECO:0000313" key="9">
    <source>
        <dbReference type="Proteomes" id="UP000286510"/>
    </source>
</evidence>
<dbReference type="EMBL" id="QUTI01021449">
    <property type="protein sequence ID" value="RLO08570.1"/>
    <property type="molecule type" value="Genomic_DNA"/>
</dbReference>
<feature type="region of interest" description="Disordered" evidence="1">
    <location>
        <begin position="59"/>
        <end position="84"/>
    </location>
</feature>
<evidence type="ECO:0000313" key="3">
    <source>
        <dbReference type="EMBL" id="RHZ14554.1"/>
    </source>
</evidence>
<dbReference type="Proteomes" id="UP000275652">
    <property type="component" value="Unassembled WGS sequence"/>
</dbReference>
<name>A0A397F8I5_APHAT</name>
<evidence type="ECO:0000313" key="8">
    <source>
        <dbReference type="Proteomes" id="UP000275652"/>
    </source>
</evidence>
<comment type="caution">
    <text evidence="3">The sequence shown here is derived from an EMBL/GenBank/DDBJ whole genome shotgun (WGS) entry which is preliminary data.</text>
</comment>
<evidence type="ECO:0000313" key="2">
    <source>
        <dbReference type="EMBL" id="RHY23058.1"/>
    </source>
</evidence>
<protein>
    <submittedName>
        <fullName evidence="3">Uncharacterized protein</fullName>
    </submittedName>
</protein>
<evidence type="ECO:0000256" key="1">
    <source>
        <dbReference type="SAM" id="MobiDB-lite"/>
    </source>
</evidence>
<dbReference type="EMBL" id="QUTE01010262">
    <property type="protein sequence ID" value="RHZ14554.1"/>
    <property type="molecule type" value="Genomic_DNA"/>
</dbReference>
<accession>A0A397F8I5</accession>
<dbReference type="EMBL" id="QUTF01011131">
    <property type="protein sequence ID" value="RHZ29735.1"/>
    <property type="molecule type" value="Genomic_DNA"/>
</dbReference>
<dbReference type="AlphaFoldDB" id="A0A397F8I5"/>
<sequence length="84" mass="9219">MYDEANPGRAATPNSPFPFVQYPSNVYEQLAWVAKQNSSESNLQGVYVADLVQNKVERLSSGQPVDNTDVLGRPSTGVHSTKKH</sequence>
<organism evidence="3 6">
    <name type="scientific">Aphanomyces astaci</name>
    <name type="common">Crayfish plague agent</name>
    <dbReference type="NCBI Taxonomy" id="112090"/>
    <lineage>
        <taxon>Eukaryota</taxon>
        <taxon>Sar</taxon>
        <taxon>Stramenopiles</taxon>
        <taxon>Oomycota</taxon>
        <taxon>Saprolegniomycetes</taxon>
        <taxon>Saprolegniales</taxon>
        <taxon>Verrucalvaceae</taxon>
        <taxon>Aphanomyces</taxon>
    </lineage>
</organism>
<evidence type="ECO:0000313" key="6">
    <source>
        <dbReference type="Proteomes" id="UP000266196"/>
    </source>
</evidence>
<evidence type="ECO:0000313" key="4">
    <source>
        <dbReference type="EMBL" id="RHZ29735.1"/>
    </source>
</evidence>